<dbReference type="EMBL" id="JBGUBD010000013">
    <property type="protein sequence ID" value="MFA9479917.1"/>
    <property type="molecule type" value="Genomic_DNA"/>
</dbReference>
<accession>A0ABV4U9F4</accession>
<evidence type="ECO:0000313" key="3">
    <source>
        <dbReference type="Proteomes" id="UP001575105"/>
    </source>
</evidence>
<sequence length="170" mass="18887">MPIHRPNPDTDPFRPPAIPTEVVCIHCQQEYESYLIQWQERTADNGRREGCWACPTPGCSGKGFGFDIFPIDPEYRDEQGQPMSGPFADEEDDGVLGEIGNGWFADEDSDLPAWSGEPIDADALLNEDNIASHGGPASDADDLDDDEHDDEDNDDPPSSHRRDHNDGFSW</sequence>
<evidence type="ECO:0000256" key="1">
    <source>
        <dbReference type="SAM" id="MobiDB-lite"/>
    </source>
</evidence>
<evidence type="ECO:0000313" key="2">
    <source>
        <dbReference type="EMBL" id="MFA9479917.1"/>
    </source>
</evidence>
<comment type="caution">
    <text evidence="2">The sequence shown here is derived from an EMBL/GenBank/DDBJ whole genome shotgun (WGS) entry which is preliminary data.</text>
</comment>
<feature type="compositionally biased region" description="Acidic residues" evidence="1">
    <location>
        <begin position="139"/>
        <end position="155"/>
    </location>
</feature>
<name>A0ABV4U9F4_9BACT</name>
<feature type="region of interest" description="Disordered" evidence="1">
    <location>
        <begin position="70"/>
        <end position="170"/>
    </location>
</feature>
<reference evidence="2 3" key="1">
    <citation type="submission" date="2024-08" db="EMBL/GenBank/DDBJ databases">
        <title>Whole-genome sequencing of halo(alkali)philic microorganisms from hypersaline lakes.</title>
        <authorList>
            <person name="Sorokin D.Y."/>
            <person name="Merkel A.Y."/>
            <person name="Messina E."/>
            <person name="Yakimov M."/>
        </authorList>
    </citation>
    <scope>NUCLEOTIDE SEQUENCE [LARGE SCALE GENOMIC DNA]</scope>
    <source>
        <strain evidence="2 3">AB-hyl4</strain>
    </source>
</reference>
<organism evidence="2 3">
    <name type="scientific">Natronomicrosphaera hydrolytica</name>
    <dbReference type="NCBI Taxonomy" id="3242702"/>
    <lineage>
        <taxon>Bacteria</taxon>
        <taxon>Pseudomonadati</taxon>
        <taxon>Planctomycetota</taxon>
        <taxon>Phycisphaerae</taxon>
        <taxon>Phycisphaerales</taxon>
        <taxon>Phycisphaeraceae</taxon>
        <taxon>Natronomicrosphaera</taxon>
    </lineage>
</organism>
<proteinExistence type="predicted"/>
<gene>
    <name evidence="2" type="ORF">ACERK3_16660</name>
</gene>
<dbReference type="Proteomes" id="UP001575105">
    <property type="component" value="Unassembled WGS sequence"/>
</dbReference>
<feature type="compositionally biased region" description="Basic and acidic residues" evidence="1">
    <location>
        <begin position="157"/>
        <end position="170"/>
    </location>
</feature>
<protein>
    <submittedName>
        <fullName evidence="2">Uncharacterized protein</fullName>
    </submittedName>
</protein>
<keyword evidence="3" id="KW-1185">Reference proteome</keyword>
<dbReference type="RefSeq" id="WP_425346843.1">
    <property type="nucleotide sequence ID" value="NZ_JBGUBD010000013.1"/>
</dbReference>